<dbReference type="InterPro" id="IPR008859">
    <property type="entry name" value="Thrombospondin_C"/>
</dbReference>
<accession>A0A7R9DF55</accession>
<dbReference type="Gene3D" id="2.60.120.200">
    <property type="match status" value="1"/>
</dbReference>
<evidence type="ECO:0000259" key="1">
    <source>
        <dbReference type="PROSITE" id="PS51236"/>
    </source>
</evidence>
<dbReference type="InterPro" id="IPR013320">
    <property type="entry name" value="ConA-like_dom_sf"/>
</dbReference>
<dbReference type="PROSITE" id="PS51236">
    <property type="entry name" value="TSP_CTER"/>
    <property type="match status" value="1"/>
</dbReference>
<dbReference type="Pfam" id="PF05735">
    <property type="entry name" value="TSP_C"/>
    <property type="match status" value="1"/>
</dbReference>
<feature type="domain" description="TSP C-terminal" evidence="1">
    <location>
        <begin position="118"/>
        <end position="372"/>
    </location>
</feature>
<dbReference type="GO" id="GO:0005509">
    <property type="term" value="F:calcium ion binding"/>
    <property type="evidence" value="ECO:0007669"/>
    <property type="project" value="InterPro"/>
</dbReference>
<protein>
    <recommendedName>
        <fullName evidence="1">TSP C-terminal domain-containing protein</fullName>
    </recommendedName>
</protein>
<dbReference type="PANTHER" id="PTHR10199">
    <property type="entry name" value="THROMBOSPONDIN"/>
    <property type="match status" value="1"/>
</dbReference>
<dbReference type="SUPFAM" id="SSF49899">
    <property type="entry name" value="Concanavalin A-like lectins/glucanases"/>
    <property type="match status" value="1"/>
</dbReference>
<dbReference type="EMBL" id="OD007008">
    <property type="protein sequence ID" value="CAD7413585.1"/>
    <property type="molecule type" value="Genomic_DNA"/>
</dbReference>
<reference evidence="2" key="1">
    <citation type="submission" date="2020-11" db="EMBL/GenBank/DDBJ databases">
        <authorList>
            <person name="Tran Van P."/>
        </authorList>
    </citation>
    <scope>NUCLEOTIDE SEQUENCE</scope>
</reference>
<name>A0A7R9DF55_TIMPO</name>
<dbReference type="PANTHER" id="PTHR10199:SF100">
    <property type="entry name" value="THROMBOSPONDIN, ISOFORM A"/>
    <property type="match status" value="1"/>
</dbReference>
<gene>
    <name evidence="2" type="ORF">TPSB3V08_LOCUS9118</name>
</gene>
<organism evidence="2">
    <name type="scientific">Timema poppense</name>
    <name type="common">Walking stick</name>
    <dbReference type="NCBI Taxonomy" id="170557"/>
    <lineage>
        <taxon>Eukaryota</taxon>
        <taxon>Metazoa</taxon>
        <taxon>Ecdysozoa</taxon>
        <taxon>Arthropoda</taxon>
        <taxon>Hexapoda</taxon>
        <taxon>Insecta</taxon>
        <taxon>Pterygota</taxon>
        <taxon>Neoptera</taxon>
        <taxon>Polyneoptera</taxon>
        <taxon>Phasmatodea</taxon>
        <taxon>Timematodea</taxon>
        <taxon>Timematoidea</taxon>
        <taxon>Timematidae</taxon>
        <taxon>Timema</taxon>
    </lineage>
</organism>
<evidence type="ECO:0000313" key="2">
    <source>
        <dbReference type="EMBL" id="CAD7413585.1"/>
    </source>
</evidence>
<sequence>MAFQRGASSFCTLQLAHNEGIQYLYFTKCIQEKSNQHNKKGEMGQPHHDQEPKVQDEFLNDTTFKIKSKQEELLVALNSECGLVKPGMGTDIISSSKRTMQPRQLHQVEEKCGLGLKQIYTTLVTDPDLPEPSNRGWSKEAPCSSLFGPPTLRHQIRAMWLGLVEGGNLTTHPEASDQGQVARAGQRRQTCSSLFRPPTLRHQIRATGRWRCVRAALECNVLDMVDLNNHKFYTVMWKKNTQTYWQATPFRAVAEPGIQLKLVDSRTGPGQMMRNSLWHTGDTEEQFSTASLCNWWCTTVELDLLWEQVTVSSFSQHVPTVARKPSAKVTCNADTSYICRSLVSGGRSDDNSSLVGTTVCSGTCLVSCDGASAGGLPTTSTGTIFNAWKPGLISLSDS</sequence>
<proteinExistence type="predicted"/>
<dbReference type="GO" id="GO:0005576">
    <property type="term" value="C:extracellular region"/>
    <property type="evidence" value="ECO:0007669"/>
    <property type="project" value="InterPro"/>
</dbReference>
<dbReference type="GO" id="GO:0007155">
    <property type="term" value="P:cell adhesion"/>
    <property type="evidence" value="ECO:0007669"/>
    <property type="project" value="InterPro"/>
</dbReference>
<dbReference type="AlphaFoldDB" id="A0A7R9DF55"/>